<proteinExistence type="predicted"/>
<dbReference type="Proteomes" id="UP000265618">
    <property type="component" value="Unassembled WGS sequence"/>
</dbReference>
<evidence type="ECO:0000313" key="1">
    <source>
        <dbReference type="EMBL" id="GCA62706.1"/>
    </source>
</evidence>
<dbReference type="AlphaFoldDB" id="A0A391NRC1"/>
<accession>A0A391NRC1</accession>
<keyword evidence="2" id="KW-1185">Reference proteome</keyword>
<name>A0A391NRC1_9EUKA</name>
<protein>
    <submittedName>
        <fullName evidence="1">Uncharacterized protein</fullName>
    </submittedName>
</protein>
<sequence length="169" mass="19092">MWRFDPERQCDGWVLLNWKAPQLHPFCAAYLPVIGERAYALNASQQVVSFRTSVGWDCESDTVFPKEAACLALLAVGRLLLMCFRVRFPFVGGRTQWYCFDTVSNDAVRFSDNVPDSQCGIMFSPALAVRPGYYRDTLDYIDPGLEYPHTNMRWAVLPPGAVIVADDAE</sequence>
<organism evidence="1 2">
    <name type="scientific">Kipferlia bialata</name>
    <dbReference type="NCBI Taxonomy" id="797122"/>
    <lineage>
        <taxon>Eukaryota</taxon>
        <taxon>Metamonada</taxon>
        <taxon>Carpediemonas-like organisms</taxon>
        <taxon>Kipferlia</taxon>
    </lineage>
</organism>
<reference evidence="1 2" key="1">
    <citation type="journal article" date="2018" name="PLoS ONE">
        <title>The draft genome of Kipferlia bialata reveals reductive genome evolution in fornicate parasites.</title>
        <authorList>
            <person name="Tanifuji G."/>
            <person name="Takabayashi S."/>
            <person name="Kume K."/>
            <person name="Takagi M."/>
            <person name="Nakayama T."/>
            <person name="Kamikawa R."/>
            <person name="Inagaki Y."/>
            <person name="Hashimoto T."/>
        </authorList>
    </citation>
    <scope>NUCLEOTIDE SEQUENCE [LARGE SCALE GENOMIC DNA]</scope>
    <source>
        <strain evidence="1">NY0173</strain>
    </source>
</reference>
<comment type="caution">
    <text evidence="1">The sequence shown here is derived from an EMBL/GenBank/DDBJ whole genome shotgun (WGS) entry which is preliminary data.</text>
</comment>
<dbReference type="EMBL" id="BDIP01001206">
    <property type="protein sequence ID" value="GCA62706.1"/>
    <property type="molecule type" value="Genomic_DNA"/>
</dbReference>
<gene>
    <name evidence="1" type="ORF">KIPB_005246</name>
</gene>
<evidence type="ECO:0000313" key="2">
    <source>
        <dbReference type="Proteomes" id="UP000265618"/>
    </source>
</evidence>